<dbReference type="EMBL" id="CP121756">
    <property type="protein sequence ID" value="WGE07004.2"/>
    <property type="molecule type" value="Genomic_DNA"/>
</dbReference>
<reference evidence="1" key="1">
    <citation type="submission" date="2025-02" db="EMBL/GenBank/DDBJ databases">
        <title>Complete genome sequences of 52 Bacillus and Priestia strains isolated from West-African fermentations and 26 reference strains from the DSMZ collection.</title>
        <authorList>
            <person name="Wiedenbein E.S."/>
            <person name="Canoy T.S."/>
            <person name="Hui Y."/>
            <person name="Parkouda C."/>
            <person name="Dawende C."/>
            <person name="Ametefe E."/>
            <person name="Jespersen L."/>
            <person name="Nielsen D.S."/>
        </authorList>
    </citation>
    <scope>NUCLEOTIDE SEQUENCE</scope>
    <source>
        <strain evidence="1">PRO122</strain>
    </source>
</reference>
<proteinExistence type="predicted"/>
<evidence type="ECO:0000313" key="2">
    <source>
        <dbReference type="Proteomes" id="UP001217185"/>
    </source>
</evidence>
<dbReference type="Proteomes" id="UP001217185">
    <property type="component" value="Chromosome"/>
</dbReference>
<sequence>MGKIQHIIHEEDVFEVYGTRQNNENEEEFLIYERFYGGWKWVSASEFRPYKCN</sequence>
<accession>A0AC61YWR8</accession>
<evidence type="ECO:0000313" key="1">
    <source>
        <dbReference type="EMBL" id="WGE07004.2"/>
    </source>
</evidence>
<organism evidence="1 2">
    <name type="scientific">Bacillus subtilis</name>
    <dbReference type="NCBI Taxonomy" id="1423"/>
    <lineage>
        <taxon>Bacteria</taxon>
        <taxon>Bacillati</taxon>
        <taxon>Bacillota</taxon>
        <taxon>Bacilli</taxon>
        <taxon>Bacillales</taxon>
        <taxon>Bacillaceae</taxon>
        <taxon>Bacillus</taxon>
    </lineage>
</organism>
<protein>
    <submittedName>
        <fullName evidence="1">Uncharacterized protein</fullName>
    </submittedName>
</protein>
<name>A0AC61YWR8_BACIU</name>
<gene>
    <name evidence="1" type="ORF">P5658_17960</name>
</gene>